<evidence type="ECO:0000313" key="1">
    <source>
        <dbReference type="EMBL" id="PRT54625.1"/>
    </source>
</evidence>
<organism evidence="1 2">
    <name type="scientific">Wickerhamiella sorbophila</name>
    <dbReference type="NCBI Taxonomy" id="45607"/>
    <lineage>
        <taxon>Eukaryota</taxon>
        <taxon>Fungi</taxon>
        <taxon>Dikarya</taxon>
        <taxon>Ascomycota</taxon>
        <taxon>Saccharomycotina</taxon>
        <taxon>Dipodascomycetes</taxon>
        <taxon>Dipodascales</taxon>
        <taxon>Trichomonascaceae</taxon>
        <taxon>Wickerhamiella</taxon>
    </lineage>
</organism>
<reference evidence="1 2" key="1">
    <citation type="submission" date="2017-04" db="EMBL/GenBank/DDBJ databases">
        <title>Genome sequencing of [Candida] sorbophila.</title>
        <authorList>
            <person name="Ahn J.O."/>
        </authorList>
    </citation>
    <scope>NUCLEOTIDE SEQUENCE [LARGE SCALE GENOMIC DNA]</scope>
    <source>
        <strain evidence="1 2">DS02</strain>
    </source>
</reference>
<keyword evidence="2" id="KW-1185">Reference proteome</keyword>
<accession>A0A2T0FI20</accession>
<dbReference type="GeneID" id="36515993"/>
<dbReference type="RefSeq" id="XP_024664570.1">
    <property type="nucleotide sequence ID" value="XM_024808802.1"/>
</dbReference>
<comment type="caution">
    <text evidence="1">The sequence shown here is derived from an EMBL/GenBank/DDBJ whole genome shotgun (WGS) entry which is preliminary data.</text>
</comment>
<gene>
    <name evidence="1" type="ORF">B9G98_02245</name>
</gene>
<dbReference type="AlphaFoldDB" id="A0A2T0FI20"/>
<evidence type="ECO:0000313" key="2">
    <source>
        <dbReference type="Proteomes" id="UP000238350"/>
    </source>
</evidence>
<proteinExistence type="predicted"/>
<dbReference type="EMBL" id="NDIQ01000021">
    <property type="protein sequence ID" value="PRT54625.1"/>
    <property type="molecule type" value="Genomic_DNA"/>
</dbReference>
<protein>
    <submittedName>
        <fullName evidence="1">Uncharacterized protein</fullName>
    </submittedName>
</protein>
<dbReference type="Proteomes" id="UP000238350">
    <property type="component" value="Unassembled WGS sequence"/>
</dbReference>
<name>A0A2T0FI20_9ASCO</name>
<sequence length="585" mass="65197">MRQLRGLHQGARRLLQNRPKAIDEYHLLEALLAPTAKRANTLPYIEQVRRLRQLKARPSISETTSEGVNMAVKTAKDNSVRNIPDNLCRFMERPELTSRDIDAWLQINVLDGADPFKAQARLESALMDMISTARPTSLRALMQLLAKYWQQGYVGTRPMIRVARAQALAVLNRALEVHPETHYVIGGPRQVVPQISIPDLPKFERFVGTLFEYMEIAKPTEEELDPVEDRLFALSARCGAIEKTESQLLEVYGAGRSLSSSSVDEFLAALGRHITAQREAFPGPPHQFNEQVREELKEFAEIFTAIRPSPATVRFLLLWAENLDEFWEVVGIAENRPDIWEECQLDFIQALERACEPTGDSLPLMSYLFSLLNRVAAQSRLSLETVEYAVVLAAKHGNAAGISRALDMHSEMSNGTPVPVQVLGDILESFPLPNFPGSKAAAPELLVHRLRPLVTSALLPKYLGALQRCGYLDQIRAEWEKDPELTPDLALSFVAGFMSCDQSQLALGVIKKVLGTPQQVGVVQAVASHSLIADVDLYPVVMQYIRTNGWTPSDIDIVFGNIPGAKQVADGLMDIETLWPRQQAL</sequence>